<keyword evidence="3" id="KW-1185">Reference proteome</keyword>
<dbReference type="AlphaFoldDB" id="A0A4Z0GNQ5"/>
<reference evidence="2 3" key="1">
    <citation type="journal article" date="2015" name="Int. J. Syst. Evol. Microbiol.">
        <title>Sporolactobacillus shoreae sp. nov. and Sporolactobacillus spathodeae sp. nov., two spore-forming lactic acid bacteria isolated from tree barks in Thailand.</title>
        <authorList>
            <person name="Thamacharoensuk T."/>
            <person name="Kitahara M."/>
            <person name="Ohkuma M."/>
            <person name="Thongchul N."/>
            <person name="Tanasupawat S."/>
        </authorList>
    </citation>
    <scope>NUCLEOTIDE SEQUENCE [LARGE SCALE GENOMIC DNA]</scope>
    <source>
        <strain evidence="2 3">BK92</strain>
    </source>
</reference>
<accession>A0A4Z0GNQ5</accession>
<keyword evidence="2" id="KW-0167">Capsid protein</keyword>
<name>A0A4Z0GNQ5_9BACL</name>
<evidence type="ECO:0000313" key="2">
    <source>
        <dbReference type="EMBL" id="TGA97995.1"/>
    </source>
</evidence>
<dbReference type="RefSeq" id="WP_135348659.1">
    <property type="nucleotide sequence ID" value="NZ_SRJD01000010.1"/>
</dbReference>
<dbReference type="Proteomes" id="UP000298347">
    <property type="component" value="Unassembled WGS sequence"/>
</dbReference>
<sequence length="180" mass="19656">MSTQFPPENWPYGASFSSDGGQNWDFSRQQTPPQQTGTGSFPFAGQFTQPSGAPSPAPQTLPFPFPSETIPVPPAGQVPGQMQPVPAAPILVEQSYIENILRLNLGKKASVYCTFEGNREWNAKVFTGTVEAAGRDHVIIKDENSITRFLIPMVFVNYVTFEGPMNYSYPFAPAQPGGRP</sequence>
<evidence type="ECO:0000313" key="3">
    <source>
        <dbReference type="Proteomes" id="UP000298347"/>
    </source>
</evidence>
<evidence type="ECO:0000256" key="1">
    <source>
        <dbReference type="SAM" id="MobiDB-lite"/>
    </source>
</evidence>
<feature type="compositionally biased region" description="Low complexity" evidence="1">
    <location>
        <begin position="29"/>
        <end position="39"/>
    </location>
</feature>
<keyword evidence="2" id="KW-0946">Virion</keyword>
<proteinExistence type="predicted"/>
<dbReference type="OrthoDB" id="1643178at2"/>
<gene>
    <name evidence="2" type="primary">gerQ</name>
    <name evidence="2" type="ORF">E4665_10045</name>
</gene>
<feature type="region of interest" description="Disordered" evidence="1">
    <location>
        <begin position="1"/>
        <end position="58"/>
    </location>
</feature>
<organism evidence="2 3">
    <name type="scientific">Sporolactobacillus shoreae</name>
    <dbReference type="NCBI Taxonomy" id="1465501"/>
    <lineage>
        <taxon>Bacteria</taxon>
        <taxon>Bacillati</taxon>
        <taxon>Bacillota</taxon>
        <taxon>Bacilli</taxon>
        <taxon>Bacillales</taxon>
        <taxon>Sporolactobacillaceae</taxon>
        <taxon>Sporolactobacillus</taxon>
    </lineage>
</organism>
<feature type="compositionally biased region" description="Polar residues" evidence="1">
    <location>
        <begin position="15"/>
        <end position="28"/>
    </location>
</feature>
<dbReference type="PIRSF" id="PIRSF038931">
    <property type="entry name" value="GerQ"/>
    <property type="match status" value="1"/>
</dbReference>
<dbReference type="InterPro" id="IPR014099">
    <property type="entry name" value="Spore_coat_GerQ"/>
</dbReference>
<dbReference type="NCBIfam" id="TIGR02728">
    <property type="entry name" value="spore_gerQ"/>
    <property type="match status" value="1"/>
</dbReference>
<protein>
    <submittedName>
        <fullName evidence="2">Spore coat protein GerQ</fullName>
    </submittedName>
</protein>
<comment type="caution">
    <text evidence="2">The sequence shown here is derived from an EMBL/GenBank/DDBJ whole genome shotgun (WGS) entry which is preliminary data.</text>
</comment>
<dbReference type="Pfam" id="PF09671">
    <property type="entry name" value="Spore_GerQ"/>
    <property type="match status" value="1"/>
</dbReference>
<dbReference type="EMBL" id="SRJD01000010">
    <property type="protein sequence ID" value="TGA97995.1"/>
    <property type="molecule type" value="Genomic_DNA"/>
</dbReference>